<name>A0ABZ1E0H0_9RHOB</name>
<dbReference type="Proteomes" id="UP001623290">
    <property type="component" value="Chromosome"/>
</dbReference>
<feature type="transmembrane region" description="Helical" evidence="1">
    <location>
        <begin position="59"/>
        <end position="78"/>
    </location>
</feature>
<evidence type="ECO:0000313" key="3">
    <source>
        <dbReference type="Proteomes" id="UP001623290"/>
    </source>
</evidence>
<dbReference type="EMBL" id="CP135443">
    <property type="protein sequence ID" value="WRY34566.1"/>
    <property type="molecule type" value="Genomic_DNA"/>
</dbReference>
<protein>
    <recommendedName>
        <fullName evidence="4">PH domain-containing protein</fullName>
    </recommendedName>
</protein>
<keyword evidence="3" id="KW-1185">Reference proteome</keyword>
<organism evidence="2 3">
    <name type="scientific">Thioclava litoralis</name>
    <dbReference type="NCBI Taxonomy" id="3076557"/>
    <lineage>
        <taxon>Bacteria</taxon>
        <taxon>Pseudomonadati</taxon>
        <taxon>Pseudomonadota</taxon>
        <taxon>Alphaproteobacteria</taxon>
        <taxon>Rhodobacterales</taxon>
        <taxon>Paracoccaceae</taxon>
        <taxon>Thioclava</taxon>
    </lineage>
</organism>
<keyword evidence="1" id="KW-0812">Transmembrane</keyword>
<sequence>MPETAPLPDPAIDLAPQEQRLAVFRADRRRFFSVQAFWITASFAVALFVGNLITSGQNLMALLGMIVMAQLFGMMMAYRRVFSTIWCLTDRRLIGPRGRSILLLDIQKMVPFLGDVQIINTEGRRFRIEHMADAQETIARIEAARASRASTQP</sequence>
<proteinExistence type="predicted"/>
<keyword evidence="1" id="KW-0472">Membrane</keyword>
<evidence type="ECO:0000313" key="2">
    <source>
        <dbReference type="EMBL" id="WRY34566.1"/>
    </source>
</evidence>
<feature type="transmembrane region" description="Helical" evidence="1">
    <location>
        <begin position="31"/>
        <end position="53"/>
    </location>
</feature>
<reference evidence="2 3" key="1">
    <citation type="submission" date="2023-09" db="EMBL/GenBank/DDBJ databases">
        <title>Thioclava shenzhenensis sp. nov., a multidrug resistant bacteria-antagonizing species isolated from coastal seawater.</title>
        <authorList>
            <person name="Long M."/>
        </authorList>
    </citation>
    <scope>NUCLEOTIDE SEQUENCE [LARGE SCALE GENOMIC DNA]</scope>
    <source>
        <strain evidence="2 3">FTW29</strain>
    </source>
</reference>
<evidence type="ECO:0008006" key="4">
    <source>
        <dbReference type="Google" id="ProtNLM"/>
    </source>
</evidence>
<dbReference type="RefSeq" id="WP_339108314.1">
    <property type="nucleotide sequence ID" value="NZ_CP135443.1"/>
</dbReference>
<gene>
    <name evidence="2" type="ORF">RPE78_04540</name>
</gene>
<evidence type="ECO:0000256" key="1">
    <source>
        <dbReference type="SAM" id="Phobius"/>
    </source>
</evidence>
<accession>A0ABZ1E0H0</accession>
<keyword evidence="1" id="KW-1133">Transmembrane helix</keyword>